<feature type="domain" description="Amidohydrolase-related" evidence="1">
    <location>
        <begin position="81"/>
        <end position="418"/>
    </location>
</feature>
<dbReference type="Proteomes" id="UP000313066">
    <property type="component" value="Unassembled WGS sequence"/>
</dbReference>
<gene>
    <name evidence="2" type="ORF">FH610_019900</name>
</gene>
<reference evidence="2 3" key="1">
    <citation type="submission" date="2019-10" db="EMBL/GenBank/DDBJ databases">
        <title>Nonomuraea sp. nov., isolated from Phyllanthus amarus.</title>
        <authorList>
            <person name="Klykleung N."/>
            <person name="Tanasupawat S."/>
        </authorList>
    </citation>
    <scope>NUCLEOTIDE SEQUENCE [LARGE SCALE GENOMIC DNA]</scope>
    <source>
        <strain evidence="2 3">CR1-09</strain>
    </source>
</reference>
<evidence type="ECO:0000259" key="1">
    <source>
        <dbReference type="Pfam" id="PF01979"/>
    </source>
</evidence>
<evidence type="ECO:0000313" key="2">
    <source>
        <dbReference type="EMBL" id="KAB8183372.1"/>
    </source>
</evidence>
<dbReference type="InterPro" id="IPR050287">
    <property type="entry name" value="MTA/SAH_deaminase"/>
</dbReference>
<keyword evidence="2" id="KW-0378">Hydrolase</keyword>
<dbReference type="SUPFAM" id="SSF51338">
    <property type="entry name" value="Composite domain of metallo-dependent hydrolases"/>
    <property type="match status" value="1"/>
</dbReference>
<dbReference type="InterPro" id="IPR006680">
    <property type="entry name" value="Amidohydro-rel"/>
</dbReference>
<proteinExistence type="predicted"/>
<dbReference type="AlphaFoldDB" id="A0A5N6BSG9"/>
<sequence>MGLSLVPRPDSFSESFFESIWKRGSSVRTIIVNGTVVDTEPRPHVVPDAAVVVEDGVIVSVGPRPDDPAEGTEIIDAAGGIVLPGFVDTHRHVWQSVLRGIAADATLGAYLGLVLGTLTPAFRAEDVYAANLWGAIEALNAGVTTVYDWSHIQLTPGHTDAAVEALRESGVRAVFGYAHRGTGDADRAEDELRRVRSVLLPSDDGLVTPAFAAWGPVYGSVEAARADWALARDLGLRLSLHATGEGPVERLHDAGLLGPDVLFVHCNGIPDESLKLVAGSGGTASVAPAVESQMGHGHPETGRLRSSGITTGLGVDTVTDVPGDMFSVMRAAFAAGRAGQAAPELTASDVLGMATLEGAAAIGMDRRIGSLRPGKQADIVILDAGAPGLAPVHDPVAAVVTAADTAAVDTVLVGGRIVKRGGRLVGVDVDRARDLAVRAARHVTAQARTTSAR</sequence>
<name>A0A5N6BSG9_9ACTN</name>
<comment type="caution">
    <text evidence="2">The sequence shown here is derived from an EMBL/GenBank/DDBJ whole genome shotgun (WGS) entry which is preliminary data.</text>
</comment>
<accession>A0A5N6BSG9</accession>
<dbReference type="Pfam" id="PF01979">
    <property type="entry name" value="Amidohydro_1"/>
    <property type="match status" value="1"/>
</dbReference>
<dbReference type="NCBIfam" id="NF006056">
    <property type="entry name" value="PRK08204.1"/>
    <property type="match status" value="1"/>
</dbReference>
<dbReference type="PANTHER" id="PTHR43794:SF5">
    <property type="entry name" value="CHLOROHYDROLASE FAMILY PROTEIN"/>
    <property type="match status" value="1"/>
</dbReference>
<dbReference type="Gene3D" id="3.20.20.140">
    <property type="entry name" value="Metal-dependent hydrolases"/>
    <property type="match status" value="1"/>
</dbReference>
<dbReference type="PANTHER" id="PTHR43794">
    <property type="entry name" value="AMINOHYDROLASE SSNA-RELATED"/>
    <property type="match status" value="1"/>
</dbReference>
<dbReference type="SUPFAM" id="SSF51556">
    <property type="entry name" value="Metallo-dependent hydrolases"/>
    <property type="match status" value="1"/>
</dbReference>
<dbReference type="InterPro" id="IPR032466">
    <property type="entry name" value="Metal_Hydrolase"/>
</dbReference>
<evidence type="ECO:0000313" key="3">
    <source>
        <dbReference type="Proteomes" id="UP000313066"/>
    </source>
</evidence>
<organism evidence="2 3">
    <name type="scientific">Microbispora catharanthi</name>
    <dbReference type="NCBI Taxonomy" id="1712871"/>
    <lineage>
        <taxon>Bacteria</taxon>
        <taxon>Bacillati</taxon>
        <taxon>Actinomycetota</taxon>
        <taxon>Actinomycetes</taxon>
        <taxon>Streptosporangiales</taxon>
        <taxon>Streptosporangiaceae</taxon>
        <taxon>Microbispora</taxon>
    </lineage>
</organism>
<protein>
    <submittedName>
        <fullName evidence="2">Amidohydrolase family protein</fullName>
    </submittedName>
</protein>
<dbReference type="Gene3D" id="2.30.40.10">
    <property type="entry name" value="Urease, subunit C, domain 1"/>
    <property type="match status" value="1"/>
</dbReference>
<dbReference type="EMBL" id="VDMA02000010">
    <property type="protein sequence ID" value="KAB8183372.1"/>
    <property type="molecule type" value="Genomic_DNA"/>
</dbReference>
<keyword evidence="3" id="KW-1185">Reference proteome</keyword>
<dbReference type="GO" id="GO:0016810">
    <property type="term" value="F:hydrolase activity, acting on carbon-nitrogen (but not peptide) bonds"/>
    <property type="evidence" value="ECO:0007669"/>
    <property type="project" value="InterPro"/>
</dbReference>
<dbReference type="InterPro" id="IPR011059">
    <property type="entry name" value="Metal-dep_hydrolase_composite"/>
</dbReference>